<feature type="region of interest" description="Disordered" evidence="1">
    <location>
        <begin position="46"/>
        <end position="76"/>
    </location>
</feature>
<protein>
    <submittedName>
        <fullName evidence="2">Uncharacterized protein</fullName>
    </submittedName>
</protein>
<name>A0A4Z2IFH3_9TELE</name>
<accession>A0A4Z2IFH3</accession>
<evidence type="ECO:0000313" key="3">
    <source>
        <dbReference type="Proteomes" id="UP000314294"/>
    </source>
</evidence>
<dbReference type="EMBL" id="SRLO01000092">
    <property type="protein sequence ID" value="TNN76587.1"/>
    <property type="molecule type" value="Genomic_DNA"/>
</dbReference>
<proteinExistence type="predicted"/>
<organism evidence="2 3">
    <name type="scientific">Liparis tanakae</name>
    <name type="common">Tanaka's snailfish</name>
    <dbReference type="NCBI Taxonomy" id="230148"/>
    <lineage>
        <taxon>Eukaryota</taxon>
        <taxon>Metazoa</taxon>
        <taxon>Chordata</taxon>
        <taxon>Craniata</taxon>
        <taxon>Vertebrata</taxon>
        <taxon>Euteleostomi</taxon>
        <taxon>Actinopterygii</taxon>
        <taxon>Neopterygii</taxon>
        <taxon>Teleostei</taxon>
        <taxon>Neoteleostei</taxon>
        <taxon>Acanthomorphata</taxon>
        <taxon>Eupercaria</taxon>
        <taxon>Perciformes</taxon>
        <taxon>Cottioidei</taxon>
        <taxon>Cottales</taxon>
        <taxon>Liparidae</taxon>
        <taxon>Liparis</taxon>
    </lineage>
</organism>
<keyword evidence="3" id="KW-1185">Reference proteome</keyword>
<feature type="compositionally biased region" description="Polar residues" evidence="1">
    <location>
        <begin position="46"/>
        <end position="70"/>
    </location>
</feature>
<sequence>MVAAETRAGQGVHIPDRFEKCAWGQQMSSPPSAAIADVVFNKTLNRSPLQRSGSTANDSSGALGSNQPTTDRPDPASPAFDLQLEFWWEEKAAGASCVSKHGQQEQETDLAAAGALWTRTLQGVHHVSCYMRPPAALQLSLSSCCLVLPTIYLTTADMRLAASGCLTLNLLESGELSIRLAMRITIRTVTKATPGMVLNAGLDRPVGKVARSDTAVSFTGPLPRAVDSVLALPSSHCVEEEGPSPFIAIQHIRFLHAMFSDKSVLEMSMYQNETAGYKQLVSHLPQLTARYMPCSIWDGIRQPDV</sequence>
<evidence type="ECO:0000256" key="1">
    <source>
        <dbReference type="SAM" id="MobiDB-lite"/>
    </source>
</evidence>
<dbReference type="AlphaFoldDB" id="A0A4Z2IFH3"/>
<evidence type="ECO:0000313" key="2">
    <source>
        <dbReference type="EMBL" id="TNN76587.1"/>
    </source>
</evidence>
<gene>
    <name evidence="2" type="ORF">EYF80_013237</name>
</gene>
<dbReference type="Proteomes" id="UP000314294">
    <property type="component" value="Unassembled WGS sequence"/>
</dbReference>
<comment type="caution">
    <text evidence="2">The sequence shown here is derived from an EMBL/GenBank/DDBJ whole genome shotgun (WGS) entry which is preliminary data.</text>
</comment>
<reference evidence="2 3" key="1">
    <citation type="submission" date="2019-03" db="EMBL/GenBank/DDBJ databases">
        <title>First draft genome of Liparis tanakae, snailfish: a comprehensive survey of snailfish specific genes.</title>
        <authorList>
            <person name="Kim W."/>
            <person name="Song I."/>
            <person name="Jeong J.-H."/>
            <person name="Kim D."/>
            <person name="Kim S."/>
            <person name="Ryu S."/>
            <person name="Song J.Y."/>
            <person name="Lee S.K."/>
        </authorList>
    </citation>
    <scope>NUCLEOTIDE SEQUENCE [LARGE SCALE GENOMIC DNA]</scope>
    <source>
        <tissue evidence="2">Muscle</tissue>
    </source>
</reference>